<proteinExistence type="predicted"/>
<dbReference type="EMBL" id="JANSHE010003653">
    <property type="protein sequence ID" value="KAJ2985123.1"/>
    <property type="molecule type" value="Genomic_DNA"/>
</dbReference>
<protein>
    <submittedName>
        <fullName evidence="1">Uncharacterized protein</fullName>
    </submittedName>
</protein>
<name>A0ACC1P304_9APHY</name>
<sequence>MRTDILSCSDDVVQYLQSYYNTVHPDGKGSASRYHCVCLGEPVVPYDNAARAQPLMELLGRLGELCRIHYGLVIRPSASGSSLRSEQLDFSERRSVDIPGPSDGISPSESLHAPLNTHEAVLEGFKQALEYDRLQQWQMPKMRSMYWAPQWHDHASRAHHYTLALSMHLICLKELHFRSTTRLLFRRSSSGHCRCR</sequence>
<keyword evidence="2" id="KW-1185">Reference proteome</keyword>
<accession>A0ACC1P304</accession>
<gene>
    <name evidence="1" type="ORF">NUW54_g10256</name>
</gene>
<dbReference type="Proteomes" id="UP001144978">
    <property type="component" value="Unassembled WGS sequence"/>
</dbReference>
<organism evidence="1 2">
    <name type="scientific">Trametes sanguinea</name>
    <dbReference type="NCBI Taxonomy" id="158606"/>
    <lineage>
        <taxon>Eukaryota</taxon>
        <taxon>Fungi</taxon>
        <taxon>Dikarya</taxon>
        <taxon>Basidiomycota</taxon>
        <taxon>Agaricomycotina</taxon>
        <taxon>Agaricomycetes</taxon>
        <taxon>Polyporales</taxon>
        <taxon>Polyporaceae</taxon>
        <taxon>Trametes</taxon>
    </lineage>
</organism>
<reference evidence="1" key="1">
    <citation type="submission" date="2022-08" db="EMBL/GenBank/DDBJ databases">
        <title>Genome Sequence of Pycnoporus sanguineus.</title>
        <authorList>
            <person name="Buettner E."/>
        </authorList>
    </citation>
    <scope>NUCLEOTIDE SEQUENCE</scope>
    <source>
        <strain evidence="1">CG-C14</strain>
    </source>
</reference>
<comment type="caution">
    <text evidence="1">The sequence shown here is derived from an EMBL/GenBank/DDBJ whole genome shotgun (WGS) entry which is preliminary data.</text>
</comment>
<evidence type="ECO:0000313" key="1">
    <source>
        <dbReference type="EMBL" id="KAJ2985123.1"/>
    </source>
</evidence>
<evidence type="ECO:0000313" key="2">
    <source>
        <dbReference type="Proteomes" id="UP001144978"/>
    </source>
</evidence>